<reference evidence="2" key="2">
    <citation type="submission" date="2025-08" db="UniProtKB">
        <authorList>
            <consortium name="RefSeq"/>
        </authorList>
    </citation>
    <scope>IDENTIFICATION</scope>
</reference>
<keyword evidence="1" id="KW-1185">Reference proteome</keyword>
<accession>A0ABM1GBV4</accession>
<proteinExistence type="predicted"/>
<organism evidence="1 2">
    <name type="scientific">Solanum pennellii</name>
    <name type="common">Tomato</name>
    <name type="synonym">Lycopersicon pennellii</name>
    <dbReference type="NCBI Taxonomy" id="28526"/>
    <lineage>
        <taxon>Eukaryota</taxon>
        <taxon>Viridiplantae</taxon>
        <taxon>Streptophyta</taxon>
        <taxon>Embryophyta</taxon>
        <taxon>Tracheophyta</taxon>
        <taxon>Spermatophyta</taxon>
        <taxon>Magnoliopsida</taxon>
        <taxon>eudicotyledons</taxon>
        <taxon>Gunneridae</taxon>
        <taxon>Pentapetalae</taxon>
        <taxon>asterids</taxon>
        <taxon>lamiids</taxon>
        <taxon>Solanales</taxon>
        <taxon>Solanaceae</taxon>
        <taxon>Solanoideae</taxon>
        <taxon>Solaneae</taxon>
        <taxon>Solanum</taxon>
        <taxon>Solanum subgen. Lycopersicon</taxon>
    </lineage>
</organism>
<dbReference type="InterPro" id="IPR043502">
    <property type="entry name" value="DNA/RNA_pol_sf"/>
</dbReference>
<name>A0ABM1GBV4_SOLPN</name>
<protein>
    <submittedName>
        <fullName evidence="2">Uncharacterized protein LOC107013500</fullName>
    </submittedName>
</protein>
<sequence>MSLSSSEKSIELSSQEAHVCDTKITFTDNDLLFGETLHNRPLYMVGHVLEKKINRILIDEGSGVNILPIHTLKELGITTGELSESRLLIQGFNQGGQRSICSIKLEIHMEDLRSSAWMHALVHDNRIVSSSYYQCLKYIEGGTERKIVADDNPFTEVETHFADAKFYLRSYVVKGVKFNDVKSIKIDKIISKRIDADIEKVKIDTKDSCPILNEGKILSSKKKLTSRLCYVPKAKKEQDQPSNLKENALRGLTLPIRRIDAINLSSKLPEKSVAQDQVLDMVLPTKRTREGFDPNAYKLFVKAGYNPSEPSALEKLLSEDTTRKAREGLGYIQPPPIRISIRKASNNHITFEDDVTAPNKRSSIFDRLGESTTRISVFERLGPLKKNNKNLRSYLKVTTPTSHLIRKDFRSLISSRMRRRVELVVSCKGELKAKVHTVVYTKDREEDEESVGSSNHVTIQNEYDSMPQKNIEEEVEDIVSCCHISVNDNDPVEEEDAKDAPPELEEGVKITIDPLKEVNLGTDEDPKPTYLSAFLEIDEEVAYMNILKEYRDFFAWSYKEMPGLNPRVAIHQLAVKNGSHPVKQAQRRFRPDLIPLIENEVNKLIKAGFIREVKYLHGFQVLFL</sequence>
<dbReference type="Gene3D" id="3.10.10.10">
    <property type="entry name" value="HIV Type 1 Reverse Transcriptase, subunit A, domain 1"/>
    <property type="match status" value="1"/>
</dbReference>
<reference evidence="1" key="1">
    <citation type="journal article" date="2014" name="Nat. Genet.">
        <title>The genome of the stress-tolerant wild tomato species Solanum pennellii.</title>
        <authorList>
            <person name="Bolger A."/>
            <person name="Scossa F."/>
            <person name="Bolger M.E."/>
            <person name="Lanz C."/>
            <person name="Maumus F."/>
            <person name="Tohge T."/>
            <person name="Quesneville H."/>
            <person name="Alseekh S."/>
            <person name="Sorensen I."/>
            <person name="Lichtenstein G."/>
            <person name="Fich E.A."/>
            <person name="Conte M."/>
            <person name="Keller H."/>
            <person name="Schneeberger K."/>
            <person name="Schwacke R."/>
            <person name="Ofner I."/>
            <person name="Vrebalov J."/>
            <person name="Xu Y."/>
            <person name="Osorio S."/>
            <person name="Aflitos S.A."/>
            <person name="Schijlen E."/>
            <person name="Jimenez-Gomez J.M."/>
            <person name="Ryngajllo M."/>
            <person name="Kimura S."/>
            <person name="Kumar R."/>
            <person name="Koenig D."/>
            <person name="Headland L.R."/>
            <person name="Maloof J.N."/>
            <person name="Sinha N."/>
            <person name="van Ham R.C."/>
            <person name="Lankhorst R.K."/>
            <person name="Mao L."/>
            <person name="Vogel A."/>
            <person name="Arsova B."/>
            <person name="Panstruga R."/>
            <person name="Fei Z."/>
            <person name="Rose J.K."/>
            <person name="Zamir D."/>
            <person name="Carrari F."/>
            <person name="Giovannoni J.J."/>
            <person name="Weigel D."/>
            <person name="Usadel B."/>
            <person name="Fernie A.R."/>
        </authorList>
    </citation>
    <scope>NUCLEOTIDE SEQUENCE [LARGE SCALE GENOMIC DNA]</scope>
    <source>
        <strain evidence="1">cv. LA0716</strain>
    </source>
</reference>
<evidence type="ECO:0000313" key="2">
    <source>
        <dbReference type="RefSeq" id="XP_015068882.1"/>
    </source>
</evidence>
<dbReference type="PANTHER" id="PTHR33240:SF8">
    <property type="entry name" value="OS03G0439900 PROTEIN"/>
    <property type="match status" value="1"/>
</dbReference>
<dbReference type="PANTHER" id="PTHR33240">
    <property type="entry name" value="OS08G0508500 PROTEIN"/>
    <property type="match status" value="1"/>
</dbReference>
<dbReference type="SUPFAM" id="SSF56672">
    <property type="entry name" value="DNA/RNA polymerases"/>
    <property type="match status" value="1"/>
</dbReference>
<dbReference type="RefSeq" id="XP_015068882.1">
    <property type="nucleotide sequence ID" value="XM_015213396.1"/>
</dbReference>
<dbReference type="Proteomes" id="UP000694930">
    <property type="component" value="Chromosome 3"/>
</dbReference>
<evidence type="ECO:0000313" key="1">
    <source>
        <dbReference type="Proteomes" id="UP000694930"/>
    </source>
</evidence>
<dbReference type="GeneID" id="107013500"/>
<gene>
    <name evidence="2" type="primary">LOC107013500</name>
</gene>